<comment type="caution">
    <text evidence="2">The sequence shown here is derived from an EMBL/GenBank/DDBJ whole genome shotgun (WGS) entry which is preliminary data.</text>
</comment>
<accession>A0A1A9QE91</accession>
<sequence length="940" mass="108926">VLNEVLNSLNNDDSKNEFKLENGDPFVTLFAGFWNHVLKDYLLYERPIPFKKLTWKYDTKKRTQDIKDLFGDTKEKLPEEASYYFPFISDESNSKFKNFLEKIKSNSSASSQDLKGYSDIENIDLVVPITTLSNSEYTSQFTVAALEIYHYLASPLQKKLNNDNYLIEGSVPKNDACNGQFSGIPEVSIDSILSKDTKEMFCLKKGNGNNGTSNKVSDFVYLIQQQQQSWILFKDKEGIHALTYNKEATGDQQDQLEKHLINSKNFNVKKVLKNYFNKHFERLLLGYWDNFFEKNSQEQKEQKEQAKKLKVLLLRDHFAKNLVDLRKTLLKDYLDIFSEILQKKDGWFQSSLKRSFSGKFPYELFASEKPAILSNDINNFQNSMMPFLEGAYLLRNDKGSKVRWALNSFWDVKSSFDDYSSEVDKSFSKNKSKKENWDSFNFFNFSKEVLAVSSGSQKIKKIDNEDLLNSVSINLFQDSKLSEIIFQDKISSDLIDFSSWQWKVSGNLSGTTELSNLKSKEDLILEYLHLNYLELSKNLKIPQILGDFDFENNKDNKKIRESFEKINKNFKVDNGTSGHDIGKGGESLNLFAVKWLSDNGFENFRKYLRNTLKRDTLTAFVFSKKFSESEKCLPSTNDKLKIVENLELSKKSYKRYSIFRASSSSSDEKWSCLLNEESLDFAKVKVKGISEEVKHLIGYKGLVNGNWKDFFPEDIVSQLEYAFPLWKDSNSLISYIDQSIHSEDKYNELIKLLKFLFPQHNWDFDVERQCSGFSFDWKSGIRDFSCLKKSDSSFKEKKELLKQYLKQSKILDSNSSRSKLVNSGSNLLNDSLFTSKNGWFTDKGGEYLITSKDGSQYQIYLVQIKYDDVENAENWKSYLKTIDSSYFFRELIKVAKDSKIQQQALLDSLASGEGSLKNFKTGDDRLRKALGYSWFKNTKS</sequence>
<comment type="similarity">
    <text evidence="1">Belongs to the MG307/MG309/MG338 family.</text>
</comment>
<proteinExistence type="inferred from homology"/>
<dbReference type="AlphaFoldDB" id="A0A1A9QE91"/>
<name>A0A1A9QE91_9MOLU</name>
<dbReference type="Pfam" id="PF12506">
    <property type="entry name" value="DUF3713"/>
    <property type="match status" value="1"/>
</dbReference>
<keyword evidence="3" id="KW-1185">Reference proteome</keyword>
<reference evidence="3" key="1">
    <citation type="submission" date="2016-04" db="EMBL/GenBank/DDBJ databases">
        <authorList>
            <person name="Quiroz-Castaneda R.E."/>
            <person name="Martinez-Ocampo F."/>
        </authorList>
    </citation>
    <scope>NUCLEOTIDE SEQUENCE [LARGE SCALE GENOMIC DNA]</scope>
    <source>
        <strain evidence="3">INIFAP01</strain>
    </source>
</reference>
<organism evidence="2 3">
    <name type="scientific">Candidatus Mycoplasma haematobovis</name>
    <dbReference type="NCBI Taxonomy" id="432608"/>
    <lineage>
        <taxon>Bacteria</taxon>
        <taxon>Bacillati</taxon>
        <taxon>Mycoplasmatota</taxon>
        <taxon>Mollicutes</taxon>
        <taxon>Mycoplasmataceae</taxon>
        <taxon>Mycoplasma</taxon>
    </lineage>
</organism>
<evidence type="ECO:0000256" key="1">
    <source>
        <dbReference type="ARBA" id="ARBA00010828"/>
    </source>
</evidence>
<evidence type="ECO:0000313" key="2">
    <source>
        <dbReference type="EMBL" id="OAL10797.1"/>
    </source>
</evidence>
<dbReference type="Proteomes" id="UP000077623">
    <property type="component" value="Unassembled WGS sequence"/>
</dbReference>
<dbReference type="RefSeq" id="WP_187149644.1">
    <property type="nucleotide sequence ID" value="NZ_LWUJ01000004.1"/>
</dbReference>
<gene>
    <name evidence="2" type="ORF">A6V39_05740</name>
</gene>
<feature type="non-terminal residue" evidence="2">
    <location>
        <position position="1"/>
    </location>
</feature>
<dbReference type="InterPro" id="IPR022186">
    <property type="entry name" value="DUF3713"/>
</dbReference>
<evidence type="ECO:0000313" key="3">
    <source>
        <dbReference type="Proteomes" id="UP000077623"/>
    </source>
</evidence>
<dbReference type="EMBL" id="LWUJ01000004">
    <property type="protein sequence ID" value="OAL10797.1"/>
    <property type="molecule type" value="Genomic_DNA"/>
</dbReference>
<protein>
    <submittedName>
        <fullName evidence="2">Uncharacterized protein</fullName>
    </submittedName>
</protein>